<accession>A0A9W6GU92</accession>
<dbReference type="AlphaFoldDB" id="A0A9W6GU92"/>
<keyword evidence="2" id="KW-1185">Reference proteome</keyword>
<reference evidence="1" key="1">
    <citation type="journal article" date="2023" name="Int. J. Syst. Evol. Microbiol.">
        <title>Methylocystis iwaonis sp. nov., a type II methane-oxidizing bacterium from surface soil of a rice paddy field in Japan, and emended description of the genus Methylocystis (ex Whittenbury et al. 1970) Bowman et al. 1993.</title>
        <authorList>
            <person name="Kaise H."/>
            <person name="Sawadogo J.B."/>
            <person name="Alam M.S."/>
            <person name="Ueno C."/>
            <person name="Dianou D."/>
            <person name="Shinjo R."/>
            <person name="Asakawa S."/>
        </authorList>
    </citation>
    <scope>NUCLEOTIDE SEQUENCE</scope>
    <source>
        <strain evidence="1">LMG27198</strain>
    </source>
</reference>
<sequence>MFERCVFAPPLSLSTLLRVSGLLVPLRKLSLRSALAEFDSVREVDGDVFPEPVMLVMTPPDIALGTLSLGKR</sequence>
<dbReference type="EMBL" id="BSEC01000001">
    <property type="protein sequence ID" value="GLI93025.1"/>
    <property type="molecule type" value="Genomic_DNA"/>
</dbReference>
<dbReference type="Proteomes" id="UP001144323">
    <property type="component" value="Unassembled WGS sequence"/>
</dbReference>
<gene>
    <name evidence="1" type="ORF">LMG27198_20170</name>
</gene>
<proteinExistence type="predicted"/>
<comment type="caution">
    <text evidence="1">The sequence shown here is derived from an EMBL/GenBank/DDBJ whole genome shotgun (WGS) entry which is preliminary data.</text>
</comment>
<evidence type="ECO:0000313" key="1">
    <source>
        <dbReference type="EMBL" id="GLI93025.1"/>
    </source>
</evidence>
<name>A0A9W6GU92_9HYPH</name>
<evidence type="ECO:0000313" key="2">
    <source>
        <dbReference type="Proteomes" id="UP001144323"/>
    </source>
</evidence>
<organism evidence="1 2">
    <name type="scientific">Methylocystis echinoides</name>
    <dbReference type="NCBI Taxonomy" id="29468"/>
    <lineage>
        <taxon>Bacteria</taxon>
        <taxon>Pseudomonadati</taxon>
        <taxon>Pseudomonadota</taxon>
        <taxon>Alphaproteobacteria</taxon>
        <taxon>Hyphomicrobiales</taxon>
        <taxon>Methylocystaceae</taxon>
        <taxon>Methylocystis</taxon>
    </lineage>
</organism>
<protein>
    <submittedName>
        <fullName evidence="1">Uncharacterized protein</fullName>
    </submittedName>
</protein>